<gene>
    <name evidence="1" type="ORF">CXF42_11065</name>
</gene>
<proteinExistence type="predicted"/>
<feature type="non-terminal residue" evidence="1">
    <location>
        <position position="1"/>
    </location>
</feature>
<organism evidence="1 2">
    <name type="scientific">Corynebacterium bovis</name>
    <dbReference type="NCBI Taxonomy" id="36808"/>
    <lineage>
        <taxon>Bacteria</taxon>
        <taxon>Bacillati</taxon>
        <taxon>Actinomycetota</taxon>
        <taxon>Actinomycetes</taxon>
        <taxon>Mycobacteriales</taxon>
        <taxon>Corynebacteriaceae</taxon>
        <taxon>Corynebacterium</taxon>
    </lineage>
</organism>
<evidence type="ECO:0000313" key="1">
    <source>
        <dbReference type="EMBL" id="RRQ01207.1"/>
    </source>
</evidence>
<evidence type="ECO:0000313" key="2">
    <source>
        <dbReference type="Proteomes" id="UP000278422"/>
    </source>
</evidence>
<dbReference type="EMBL" id="PQNQ01000071">
    <property type="protein sequence ID" value="RRQ01207.1"/>
    <property type="molecule type" value="Genomic_DNA"/>
</dbReference>
<dbReference type="RefSeq" id="WP_185739270.1">
    <property type="nucleotide sequence ID" value="NZ_PQNQ01000071.1"/>
</dbReference>
<sequence length="59" mass="6168">GAGVDAGTLARRIRDLLESGGELVTLLYTSAVPAETVADVQRTPRASRCTGTVTDRHGE</sequence>
<name>A0A3R8PDQ7_9CORY</name>
<protein>
    <submittedName>
        <fullName evidence="1">Uncharacterized protein</fullName>
    </submittedName>
</protein>
<keyword evidence="2" id="KW-1185">Reference proteome</keyword>
<comment type="caution">
    <text evidence="1">The sequence shown here is derived from an EMBL/GenBank/DDBJ whole genome shotgun (WGS) entry which is preliminary data.</text>
</comment>
<reference evidence="1 2" key="1">
    <citation type="submission" date="2018-01" db="EMBL/GenBank/DDBJ databases">
        <title>Twenty Corynebacterium bovis Genomes.</title>
        <authorList>
            <person name="Gulvik C.A."/>
        </authorList>
    </citation>
    <scope>NUCLEOTIDE SEQUENCE [LARGE SCALE GENOMIC DNA]</scope>
    <source>
        <strain evidence="1 2">16-2004</strain>
    </source>
</reference>
<accession>A0A3R8PDQ7</accession>
<dbReference type="Proteomes" id="UP000278422">
    <property type="component" value="Unassembled WGS sequence"/>
</dbReference>
<dbReference type="AlphaFoldDB" id="A0A3R8PDQ7"/>